<protein>
    <recommendedName>
        <fullName evidence="3">Secretion protein EccK</fullName>
    </recommendedName>
</protein>
<evidence type="ECO:0008006" key="3">
    <source>
        <dbReference type="Google" id="ProtNLM"/>
    </source>
</evidence>
<dbReference type="Proteomes" id="UP000069620">
    <property type="component" value="Unassembled WGS sequence"/>
</dbReference>
<reference evidence="2" key="2">
    <citation type="submission" date="2016-02" db="EMBL/GenBank/DDBJ databases">
        <title>Draft genome sequence of five rapidly growing Mycobacterium species.</title>
        <authorList>
            <person name="Katahira K."/>
            <person name="Gotou Y."/>
            <person name="Iida K."/>
            <person name="Ogura Y."/>
            <person name="Hayashi T."/>
        </authorList>
    </citation>
    <scope>NUCLEOTIDE SEQUENCE [LARGE SCALE GENOMIC DNA]</scope>
    <source>
        <strain evidence="2">JCM15654</strain>
    </source>
</reference>
<keyword evidence="2" id="KW-1185">Reference proteome</keyword>
<dbReference type="OrthoDB" id="4636484at2"/>
<sequence length="256" mass="27675">MRRKQSGNDPLQLARRIAAALNAPPSVPQYAWGFVWATGMTSDGGILVANSYGIAYIPDEVNLPEQVRMVSADESISAADRAKWATFPFLALQDWAQHQGVKLQAVVGTKEQLTGIDPGAAKVILDESDIPKDGRMQGRSRLEIIAPGAAAMLAGTSDAALIDLLPPRPADDTAPVDKSQSLWREVQKPLMRTTEGREVAHLQAFVNYANHQEELALHRAHVSGSSDAQRAAIADWAYWQHIGVLISDGLMPATPV</sequence>
<evidence type="ECO:0000313" key="2">
    <source>
        <dbReference type="Proteomes" id="UP000069620"/>
    </source>
</evidence>
<name>A0A100W001_9MYCO</name>
<organism evidence="1 2">
    <name type="scientific">Mycolicibacterium brisbanense</name>
    <dbReference type="NCBI Taxonomy" id="146020"/>
    <lineage>
        <taxon>Bacteria</taxon>
        <taxon>Bacillati</taxon>
        <taxon>Actinomycetota</taxon>
        <taxon>Actinomycetes</taxon>
        <taxon>Mycobacteriales</taxon>
        <taxon>Mycobacteriaceae</taxon>
        <taxon>Mycolicibacterium</taxon>
    </lineage>
</organism>
<comment type="caution">
    <text evidence="1">The sequence shown here is derived from an EMBL/GenBank/DDBJ whole genome shotgun (WGS) entry which is preliminary data.</text>
</comment>
<proteinExistence type="predicted"/>
<dbReference type="AlphaFoldDB" id="A0A100W001"/>
<gene>
    <name evidence="1" type="ORF">RMCB_3097</name>
</gene>
<evidence type="ECO:0000313" key="1">
    <source>
        <dbReference type="EMBL" id="GAS89001.1"/>
    </source>
</evidence>
<dbReference type="RefSeq" id="WP_072278479.1">
    <property type="nucleotide sequence ID" value="NZ_BCSX01000024.1"/>
</dbReference>
<dbReference type="EMBL" id="BCSX01000024">
    <property type="protein sequence ID" value="GAS89001.1"/>
    <property type="molecule type" value="Genomic_DNA"/>
</dbReference>
<dbReference type="STRING" id="146020.RMCB_3097"/>
<accession>A0A100W001</accession>
<reference evidence="2" key="1">
    <citation type="journal article" date="2016" name="Genome Announc.">
        <title>Draft Genome Sequences of Five Rapidly Growing Mycobacterium Species, M. thermoresistibile, M. fortuitum subsp. acetamidolyticum, M. canariasense, M. brisbanense, and M. novocastrense.</title>
        <authorList>
            <person name="Katahira K."/>
            <person name="Ogura Y."/>
            <person name="Gotoh Y."/>
            <person name="Hayashi T."/>
        </authorList>
    </citation>
    <scope>NUCLEOTIDE SEQUENCE [LARGE SCALE GENOMIC DNA]</scope>
    <source>
        <strain evidence="2">JCM15654</strain>
    </source>
</reference>